<reference evidence="3" key="1">
    <citation type="submission" date="2022-11" db="EMBL/GenBank/DDBJ databases">
        <title>Genome Sequence of Cubamyces cubensis.</title>
        <authorList>
            <person name="Buettner E."/>
        </authorList>
    </citation>
    <scope>NUCLEOTIDE SEQUENCE</scope>
    <source>
        <strain evidence="3">MPL-01</strain>
    </source>
</reference>
<evidence type="ECO:0000313" key="3">
    <source>
        <dbReference type="EMBL" id="KAJ8482647.1"/>
    </source>
</evidence>
<feature type="chain" id="PRO_5042047179" description="Glycolipid transfer protein domain-containing protein" evidence="1">
    <location>
        <begin position="18"/>
        <end position="250"/>
    </location>
</feature>
<evidence type="ECO:0000259" key="2">
    <source>
        <dbReference type="Pfam" id="PF08718"/>
    </source>
</evidence>
<comment type="caution">
    <text evidence="3">The sequence shown here is derived from an EMBL/GenBank/DDBJ whole genome shotgun (WGS) entry which is preliminary data.</text>
</comment>
<proteinExistence type="predicted"/>
<evidence type="ECO:0000256" key="1">
    <source>
        <dbReference type="SAM" id="SignalP"/>
    </source>
</evidence>
<dbReference type="Proteomes" id="UP001215151">
    <property type="component" value="Unassembled WGS sequence"/>
</dbReference>
<dbReference type="SUPFAM" id="SSF110004">
    <property type="entry name" value="Glycolipid transfer protein, GLTP"/>
    <property type="match status" value="1"/>
</dbReference>
<dbReference type="InterPro" id="IPR014830">
    <property type="entry name" value="Glycolipid_transfer_prot_dom"/>
</dbReference>
<name>A0AAD7X9L0_9APHY</name>
<feature type="domain" description="Glycolipid transfer protein" evidence="2">
    <location>
        <begin position="187"/>
        <end position="250"/>
    </location>
</feature>
<gene>
    <name evidence="3" type="ORF">ONZ51_g5223</name>
</gene>
<sequence>MSLALVGLFWLQPHAHAVAVLQQGGFHASNAAHSLFIPARSPQPTGEPPLASLNTLLPPRQPMAPYFETAKVRTSHKRPLNRRRYPPRPPALSRRLQYLSLPGASLLPLSRASLVTEFRIRAQNSDTPRPPLSPSPLPTYQSPSMEWTLRPFSWLRQTFRANTGNYNPLHLPLRWHLEPIPPSLRRIDLLGGGVFAFVQNDLRSNITGVKHRYEVAPAESPTLEKLVTNECNGAAAGERHGTACLVRLLR</sequence>
<dbReference type="EMBL" id="JAPEVG010000109">
    <property type="protein sequence ID" value="KAJ8482647.1"/>
    <property type="molecule type" value="Genomic_DNA"/>
</dbReference>
<accession>A0AAD7X9L0</accession>
<keyword evidence="4" id="KW-1185">Reference proteome</keyword>
<dbReference type="Gene3D" id="1.10.3520.10">
    <property type="entry name" value="Glycolipid transfer protein"/>
    <property type="match status" value="1"/>
</dbReference>
<dbReference type="AlphaFoldDB" id="A0AAD7X9L0"/>
<dbReference type="InterPro" id="IPR036497">
    <property type="entry name" value="GLTP_sf"/>
</dbReference>
<evidence type="ECO:0000313" key="4">
    <source>
        <dbReference type="Proteomes" id="UP001215151"/>
    </source>
</evidence>
<organism evidence="3 4">
    <name type="scientific">Trametes cubensis</name>
    <dbReference type="NCBI Taxonomy" id="1111947"/>
    <lineage>
        <taxon>Eukaryota</taxon>
        <taxon>Fungi</taxon>
        <taxon>Dikarya</taxon>
        <taxon>Basidiomycota</taxon>
        <taxon>Agaricomycotina</taxon>
        <taxon>Agaricomycetes</taxon>
        <taxon>Polyporales</taxon>
        <taxon>Polyporaceae</taxon>
        <taxon>Trametes</taxon>
    </lineage>
</organism>
<feature type="signal peptide" evidence="1">
    <location>
        <begin position="1"/>
        <end position="17"/>
    </location>
</feature>
<protein>
    <recommendedName>
        <fullName evidence="2">Glycolipid transfer protein domain-containing protein</fullName>
    </recommendedName>
</protein>
<dbReference type="Pfam" id="PF08718">
    <property type="entry name" value="GLTP"/>
    <property type="match status" value="1"/>
</dbReference>
<keyword evidence="1" id="KW-0732">Signal</keyword>
<dbReference type="GO" id="GO:0005737">
    <property type="term" value="C:cytoplasm"/>
    <property type="evidence" value="ECO:0007669"/>
    <property type="project" value="InterPro"/>
</dbReference>
<dbReference type="GO" id="GO:0120013">
    <property type="term" value="F:lipid transfer activity"/>
    <property type="evidence" value="ECO:0007669"/>
    <property type="project" value="InterPro"/>
</dbReference>